<comment type="function">
    <text evidence="8">F(1)F(0) ATP synthase produces ATP from ADP in the presence of a proton or sodium gradient. F-type ATPases consist of two structural domains, F(1) containing the extramembraneous catalytic core and F(0) containing the membrane proton channel, linked together by a central stalk and a peripheral stalk. During catalysis, ATP synthesis in the catalytic domain of F(1) is coupled via a rotary mechanism of the central stalk subunits to proton translocation.</text>
</comment>
<dbReference type="InterPro" id="IPR020781">
    <property type="entry name" value="ATPase_OSCP/d_CS"/>
</dbReference>
<evidence type="ECO:0000256" key="3">
    <source>
        <dbReference type="ARBA" id="ARBA00022781"/>
    </source>
</evidence>
<dbReference type="PRINTS" id="PR00125">
    <property type="entry name" value="ATPASEDELTA"/>
</dbReference>
<dbReference type="NCBIfam" id="TIGR01145">
    <property type="entry name" value="ATP_synt_delta"/>
    <property type="match status" value="1"/>
</dbReference>
<keyword evidence="10" id="KW-1185">Reference proteome</keyword>
<keyword evidence="5 8" id="KW-0472">Membrane</keyword>
<dbReference type="PROSITE" id="PS00389">
    <property type="entry name" value="ATPASE_DELTA"/>
    <property type="match status" value="1"/>
</dbReference>
<dbReference type="GO" id="GO:0045259">
    <property type="term" value="C:proton-transporting ATP synthase complex"/>
    <property type="evidence" value="ECO:0007669"/>
    <property type="project" value="UniProtKB-KW"/>
</dbReference>
<keyword evidence="2 8" id="KW-0813">Transport</keyword>
<gene>
    <name evidence="8" type="primary">atpH</name>
    <name evidence="9" type="ORF">FHR87_001396</name>
</gene>
<comment type="function">
    <text evidence="8">This protein is part of the stalk that links CF(0) to CF(1). It either transmits conformational changes from CF(0) to CF(1) or is implicated in proton conduction.</text>
</comment>
<keyword evidence="4 8" id="KW-0406">Ion transport</keyword>
<evidence type="ECO:0000256" key="1">
    <source>
        <dbReference type="ARBA" id="ARBA00004370"/>
    </source>
</evidence>
<dbReference type="SUPFAM" id="SSF47928">
    <property type="entry name" value="N-terminal domain of the delta subunit of the F1F0-ATP synthase"/>
    <property type="match status" value="1"/>
</dbReference>
<dbReference type="RefSeq" id="WP_183165969.1">
    <property type="nucleotide sequence ID" value="NZ_JACHXI010000005.1"/>
</dbReference>
<dbReference type="Pfam" id="PF00213">
    <property type="entry name" value="OSCP"/>
    <property type="match status" value="1"/>
</dbReference>
<evidence type="ECO:0000256" key="8">
    <source>
        <dbReference type="HAMAP-Rule" id="MF_01416"/>
    </source>
</evidence>
<evidence type="ECO:0000256" key="6">
    <source>
        <dbReference type="ARBA" id="ARBA00023196"/>
    </source>
</evidence>
<comment type="subcellular location">
    <subcellularLocation>
        <location evidence="8">Cell membrane</location>
        <topology evidence="8">Peripheral membrane protein</topology>
    </subcellularLocation>
    <subcellularLocation>
        <location evidence="1">Membrane</location>
    </subcellularLocation>
</comment>
<proteinExistence type="inferred from homology"/>
<comment type="similarity">
    <text evidence="8">Belongs to the ATPase delta chain family.</text>
</comment>
<dbReference type="AlphaFoldDB" id="A0A839T0C5"/>
<dbReference type="Proteomes" id="UP000549250">
    <property type="component" value="Unassembled WGS sequence"/>
</dbReference>
<dbReference type="Gene3D" id="1.10.520.20">
    <property type="entry name" value="N-terminal domain of the delta subunit of the F1F0-ATP synthase"/>
    <property type="match status" value="1"/>
</dbReference>
<dbReference type="GO" id="GO:0005886">
    <property type="term" value="C:plasma membrane"/>
    <property type="evidence" value="ECO:0007669"/>
    <property type="project" value="UniProtKB-SubCell"/>
</dbReference>
<keyword evidence="7 8" id="KW-0066">ATP synthesis</keyword>
<keyword evidence="8" id="KW-1003">Cell membrane</keyword>
<organism evidence="9 10">
    <name type="scientific">Azomonas macrocytogenes</name>
    <name type="common">Azotobacter macrocytogenes</name>
    <dbReference type="NCBI Taxonomy" id="69962"/>
    <lineage>
        <taxon>Bacteria</taxon>
        <taxon>Pseudomonadati</taxon>
        <taxon>Pseudomonadota</taxon>
        <taxon>Gammaproteobacteria</taxon>
        <taxon>Pseudomonadales</taxon>
        <taxon>Pseudomonadaceae</taxon>
        <taxon>Azomonas</taxon>
    </lineage>
</organism>
<protein>
    <recommendedName>
        <fullName evidence="8">ATP synthase subunit delta</fullName>
    </recommendedName>
    <alternativeName>
        <fullName evidence="8">ATP synthase F(1) sector subunit delta</fullName>
    </alternativeName>
    <alternativeName>
        <fullName evidence="8">F-type ATPase subunit delta</fullName>
        <shortName evidence="8">F-ATPase subunit delta</shortName>
    </alternativeName>
</protein>
<sequence>MINNQTFARPYAKAAFELASESGKTDAWLKSLDLVATLVKVPEVAAVLGNPRLTRESKARSLINLLSKKDLDSAFRNFLTTLSNNDRLEILPTVYELFENLKLEAERTLTVEAETAYELNAEQLEILAASLSKRLDRTVNLQQVVNPALIGGLIIRAGDVVIDGSVRGKLGQLAEALKS</sequence>
<dbReference type="NCBIfam" id="NF004402">
    <property type="entry name" value="PRK05758.2-2"/>
    <property type="match status" value="1"/>
</dbReference>
<evidence type="ECO:0000313" key="9">
    <source>
        <dbReference type="EMBL" id="MBB3103001.1"/>
    </source>
</evidence>
<dbReference type="PANTHER" id="PTHR11910">
    <property type="entry name" value="ATP SYNTHASE DELTA CHAIN"/>
    <property type="match status" value="1"/>
</dbReference>
<evidence type="ECO:0000256" key="2">
    <source>
        <dbReference type="ARBA" id="ARBA00022448"/>
    </source>
</evidence>
<dbReference type="InterPro" id="IPR026015">
    <property type="entry name" value="ATP_synth_OSCP/delta_N_sf"/>
</dbReference>
<accession>A0A839T0C5</accession>
<dbReference type="EMBL" id="JACHXI010000005">
    <property type="protein sequence ID" value="MBB3103001.1"/>
    <property type="molecule type" value="Genomic_DNA"/>
</dbReference>
<dbReference type="InterPro" id="IPR000711">
    <property type="entry name" value="ATPase_OSCP/dsu"/>
</dbReference>
<dbReference type="HAMAP" id="MF_01416">
    <property type="entry name" value="ATP_synth_delta_bact"/>
    <property type="match status" value="1"/>
</dbReference>
<evidence type="ECO:0000313" key="10">
    <source>
        <dbReference type="Proteomes" id="UP000549250"/>
    </source>
</evidence>
<dbReference type="GO" id="GO:0046933">
    <property type="term" value="F:proton-transporting ATP synthase activity, rotational mechanism"/>
    <property type="evidence" value="ECO:0007669"/>
    <property type="project" value="UniProtKB-UniRule"/>
</dbReference>
<evidence type="ECO:0000256" key="5">
    <source>
        <dbReference type="ARBA" id="ARBA00023136"/>
    </source>
</evidence>
<comment type="caution">
    <text evidence="9">The sequence shown here is derived from an EMBL/GenBank/DDBJ whole genome shotgun (WGS) entry which is preliminary data.</text>
</comment>
<evidence type="ECO:0000256" key="4">
    <source>
        <dbReference type="ARBA" id="ARBA00023065"/>
    </source>
</evidence>
<keyword evidence="6 8" id="KW-0139">CF(1)</keyword>
<evidence type="ECO:0000256" key="7">
    <source>
        <dbReference type="ARBA" id="ARBA00023310"/>
    </source>
</evidence>
<reference evidence="9 10" key="1">
    <citation type="submission" date="2020-08" db="EMBL/GenBank/DDBJ databases">
        <title>Genomic Encyclopedia of Type Strains, Phase III (KMG-III): the genomes of soil and plant-associated and newly described type strains.</title>
        <authorList>
            <person name="Whitman W."/>
        </authorList>
    </citation>
    <scope>NUCLEOTIDE SEQUENCE [LARGE SCALE GENOMIC DNA]</scope>
    <source>
        <strain evidence="9 10">CECT 4462</strain>
    </source>
</reference>
<keyword evidence="3 8" id="KW-0375">Hydrogen ion transport</keyword>
<name>A0A839T0C5_AZOMA</name>